<evidence type="ECO:0000259" key="3">
    <source>
        <dbReference type="Pfam" id="PF20597"/>
    </source>
</evidence>
<dbReference type="InterPro" id="IPR026588">
    <property type="entry name" value="Choice_anch_A"/>
</dbReference>
<dbReference type="Pfam" id="PF07589">
    <property type="entry name" value="PEP-CTERM"/>
    <property type="match status" value="1"/>
</dbReference>
<proteinExistence type="predicted"/>
<dbReference type="NCBIfam" id="TIGR02595">
    <property type="entry name" value="PEP_CTERM"/>
    <property type="match status" value="1"/>
</dbReference>
<keyword evidence="1" id="KW-0732">Signal</keyword>
<dbReference type="NCBIfam" id="TIGR04215">
    <property type="entry name" value="choice_anch_A"/>
    <property type="match status" value="1"/>
</dbReference>
<accession>A0ABU9ARX6</accession>
<comment type="caution">
    <text evidence="4">The sequence shown here is derived from an EMBL/GenBank/DDBJ whole genome shotgun (WGS) entry which is preliminary data.</text>
</comment>
<feature type="domain" description="Choice-of-anchor A" evidence="3">
    <location>
        <begin position="34"/>
        <end position="291"/>
    </location>
</feature>
<dbReference type="Proteomes" id="UP001371305">
    <property type="component" value="Unassembled WGS sequence"/>
</dbReference>
<dbReference type="EMBL" id="JBBUKT010000001">
    <property type="protein sequence ID" value="MEK7949440.1"/>
    <property type="molecule type" value="Genomic_DNA"/>
</dbReference>
<organism evidence="4 5">
    <name type="scientific">Luteolibacter soli</name>
    <dbReference type="NCBI Taxonomy" id="3135280"/>
    <lineage>
        <taxon>Bacteria</taxon>
        <taxon>Pseudomonadati</taxon>
        <taxon>Verrucomicrobiota</taxon>
        <taxon>Verrucomicrobiia</taxon>
        <taxon>Verrucomicrobiales</taxon>
        <taxon>Verrucomicrobiaceae</taxon>
        <taxon>Luteolibacter</taxon>
    </lineage>
</organism>
<evidence type="ECO:0000313" key="5">
    <source>
        <dbReference type="Proteomes" id="UP001371305"/>
    </source>
</evidence>
<dbReference type="InterPro" id="IPR013424">
    <property type="entry name" value="Ice-binding_C"/>
</dbReference>
<evidence type="ECO:0000313" key="4">
    <source>
        <dbReference type="EMBL" id="MEK7949440.1"/>
    </source>
</evidence>
<evidence type="ECO:0000259" key="2">
    <source>
        <dbReference type="Pfam" id="PF07589"/>
    </source>
</evidence>
<gene>
    <name evidence="4" type="ORF">WKV53_02975</name>
</gene>
<reference evidence="4 5" key="1">
    <citation type="submission" date="2024-04" db="EMBL/GenBank/DDBJ databases">
        <title>Luteolibacter sp. isolated from soil.</title>
        <authorList>
            <person name="An J."/>
        </authorList>
    </citation>
    <scope>NUCLEOTIDE SEQUENCE [LARGE SCALE GENOMIC DNA]</scope>
    <source>
        <strain evidence="4 5">Y139</strain>
    </source>
</reference>
<feature type="domain" description="Ice-binding protein C-terminal" evidence="2">
    <location>
        <begin position="301"/>
        <end position="322"/>
    </location>
</feature>
<dbReference type="RefSeq" id="WP_341402857.1">
    <property type="nucleotide sequence ID" value="NZ_JBBUKT010000001.1"/>
</dbReference>
<name>A0ABU9ARX6_9BACT</name>
<feature type="chain" id="PRO_5045847772" evidence="1">
    <location>
        <begin position="23"/>
        <end position="323"/>
    </location>
</feature>
<feature type="signal peptide" evidence="1">
    <location>
        <begin position="1"/>
        <end position="22"/>
    </location>
</feature>
<protein>
    <submittedName>
        <fullName evidence="4">Choice-of-anchor A family protein</fullName>
    </submittedName>
</protein>
<evidence type="ECO:0000256" key="1">
    <source>
        <dbReference type="SAM" id="SignalP"/>
    </source>
</evidence>
<dbReference type="Pfam" id="PF20597">
    <property type="entry name" value="pAdhesive_15"/>
    <property type="match status" value="1"/>
</dbReference>
<sequence>MKSVSSLIFSGALLLGALPLHAANIMMDLMDRFAVIAGDYNQGNETEGSAFVYGTYKPGNAARFGFNDGQVANDAEYSLWLNNGIGNGNGTTLITGSLISRTAVNSSQVTLNGNAPGTPVITTGQTPWNNALGSVGLTSTNNLTSLLTLASQQWSQLAANSTGTQPGNGSFTFNATPTMIDGHLVAVFNVTAAALFGSGGFDRLELNANGAETILINVAGENISINKNFTNGFTNNERKVLFNFYQATSVTVGTNFRGGIYAPGATVTQSGSNIDGTVVAATLNQTAEIHNEKFDGYLPFTVPEPSSALLALAGLGFVLRRRR</sequence>
<keyword evidence="5" id="KW-1185">Reference proteome</keyword>